<evidence type="ECO:0000313" key="2">
    <source>
        <dbReference type="Proteomes" id="UP000564644"/>
    </source>
</evidence>
<comment type="caution">
    <text evidence="1">The sequence shown here is derived from an EMBL/GenBank/DDBJ whole genome shotgun (WGS) entry which is preliminary data.</text>
</comment>
<dbReference type="Proteomes" id="UP000564644">
    <property type="component" value="Unassembled WGS sequence"/>
</dbReference>
<protein>
    <submittedName>
        <fullName evidence="1">Uncharacterized protein</fullName>
    </submittedName>
</protein>
<gene>
    <name evidence="1" type="ORF">H7C18_05290</name>
</gene>
<sequence length="125" mass="14514">MPYALRHAGTGELLACRQTNSYQLAYYGLLLWDDAPQEEARLNALLLSERYTAAAAEREWGPSRDDRRKDRLEAEWEQVQELANWRPVLLTEHEAKMGNVKLRNDPSLRVCLRDGRIEADAAYRR</sequence>
<dbReference type="EMBL" id="JACJVO010000007">
    <property type="protein sequence ID" value="MBB6730307.1"/>
    <property type="molecule type" value="Genomic_DNA"/>
</dbReference>
<accession>A0A7X0SI00</accession>
<keyword evidence="2" id="KW-1185">Reference proteome</keyword>
<name>A0A7X0SI00_9BACL</name>
<proteinExistence type="predicted"/>
<dbReference type="AlphaFoldDB" id="A0A7X0SI00"/>
<reference evidence="1 2" key="1">
    <citation type="submission" date="2020-08" db="EMBL/GenBank/DDBJ databases">
        <title>Cohnella phylogeny.</title>
        <authorList>
            <person name="Dunlap C."/>
        </authorList>
    </citation>
    <scope>NUCLEOTIDE SEQUENCE [LARGE SCALE GENOMIC DNA]</scope>
    <source>
        <strain evidence="1 2">CBP 2801</strain>
    </source>
</reference>
<dbReference type="RefSeq" id="WP_185127980.1">
    <property type="nucleotide sequence ID" value="NZ_JACJVO010000007.1"/>
</dbReference>
<organism evidence="1 2">
    <name type="scientific">Cohnella zeiphila</name>
    <dbReference type="NCBI Taxonomy" id="2761120"/>
    <lineage>
        <taxon>Bacteria</taxon>
        <taxon>Bacillati</taxon>
        <taxon>Bacillota</taxon>
        <taxon>Bacilli</taxon>
        <taxon>Bacillales</taxon>
        <taxon>Paenibacillaceae</taxon>
        <taxon>Cohnella</taxon>
    </lineage>
</organism>
<evidence type="ECO:0000313" key="1">
    <source>
        <dbReference type="EMBL" id="MBB6730307.1"/>
    </source>
</evidence>